<evidence type="ECO:0000256" key="9">
    <source>
        <dbReference type="RuleBase" id="RU362103"/>
    </source>
</evidence>
<dbReference type="InterPro" id="IPR002642">
    <property type="entry name" value="LysoPLipase_cat_dom"/>
</dbReference>
<feature type="signal peptide" evidence="9">
    <location>
        <begin position="1"/>
        <end position="22"/>
    </location>
</feature>
<feature type="domain" description="PLA2c" evidence="11">
    <location>
        <begin position="315"/>
        <end position="441"/>
    </location>
</feature>
<organism evidence="12 13">
    <name type="scientific">Trichoderma longibrachiatum ATCC 18648</name>
    <dbReference type="NCBI Taxonomy" id="983965"/>
    <lineage>
        <taxon>Eukaryota</taxon>
        <taxon>Fungi</taxon>
        <taxon>Dikarya</taxon>
        <taxon>Ascomycota</taxon>
        <taxon>Pezizomycotina</taxon>
        <taxon>Sordariomycetes</taxon>
        <taxon>Hypocreomycetidae</taxon>
        <taxon>Hypocreales</taxon>
        <taxon>Hypocreaceae</taxon>
        <taxon>Trichoderma</taxon>
    </lineage>
</organism>
<feature type="domain" description="PLA2c" evidence="11">
    <location>
        <begin position="58"/>
        <end position="301"/>
    </location>
</feature>
<dbReference type="GO" id="GO:0004622">
    <property type="term" value="F:phosphatidylcholine lysophospholipase activity"/>
    <property type="evidence" value="ECO:0007669"/>
    <property type="project" value="UniProtKB-EC"/>
</dbReference>
<evidence type="ECO:0000313" key="13">
    <source>
        <dbReference type="Proteomes" id="UP000240760"/>
    </source>
</evidence>
<dbReference type="OrthoDB" id="4084751at2759"/>
<feature type="chain" id="PRO_5015373992" description="Lysophospholipase" evidence="9">
    <location>
        <begin position="23"/>
        <end position="486"/>
    </location>
</feature>
<evidence type="ECO:0000256" key="5">
    <source>
        <dbReference type="ARBA" id="ARBA00022963"/>
    </source>
</evidence>
<evidence type="ECO:0000256" key="1">
    <source>
        <dbReference type="ARBA" id="ARBA00008780"/>
    </source>
</evidence>
<protein>
    <recommendedName>
        <fullName evidence="2 9">Lysophospholipase</fullName>
        <ecNumber evidence="2 9">3.1.1.5</ecNumber>
    </recommendedName>
</protein>
<dbReference type="GO" id="GO:0005783">
    <property type="term" value="C:endoplasmic reticulum"/>
    <property type="evidence" value="ECO:0007669"/>
    <property type="project" value="TreeGrafter"/>
</dbReference>
<evidence type="ECO:0000259" key="11">
    <source>
        <dbReference type="PROSITE" id="PS51210"/>
    </source>
</evidence>
<dbReference type="PROSITE" id="PS51210">
    <property type="entry name" value="PLA2C"/>
    <property type="match status" value="2"/>
</dbReference>
<keyword evidence="4 8" id="KW-0378">Hydrolase</keyword>
<dbReference type="GO" id="GO:0004623">
    <property type="term" value="F:phospholipase A2 activity"/>
    <property type="evidence" value="ECO:0007669"/>
    <property type="project" value="TreeGrafter"/>
</dbReference>
<reference evidence="12 13" key="1">
    <citation type="submission" date="2016-07" db="EMBL/GenBank/DDBJ databases">
        <title>Multiple horizontal gene transfer events from other fungi enriched the ability of initially mycotrophic Trichoderma (Ascomycota) to feed on dead plant biomass.</title>
        <authorList>
            <consortium name="DOE Joint Genome Institute"/>
            <person name="Aerts A."/>
            <person name="Atanasova L."/>
            <person name="Chenthamara K."/>
            <person name="Zhang J."/>
            <person name="Grujic M."/>
            <person name="Henrissat B."/>
            <person name="Kuo A."/>
            <person name="Salamov A."/>
            <person name="Lipzen A."/>
            <person name="Labutti K."/>
            <person name="Barry K."/>
            <person name="Miao Y."/>
            <person name="Rahimi M.J."/>
            <person name="Shen Q."/>
            <person name="Grigoriev I.V."/>
            <person name="Kubicek C.P."/>
            <person name="Druzhinina I.S."/>
        </authorList>
    </citation>
    <scope>NUCLEOTIDE SEQUENCE [LARGE SCALE GENOMIC DNA]</scope>
    <source>
        <strain evidence="12 13">ATCC 18648</strain>
    </source>
</reference>
<dbReference type="AlphaFoldDB" id="A0A2T4BSI1"/>
<keyword evidence="7" id="KW-0325">Glycoprotein</keyword>
<evidence type="ECO:0000256" key="7">
    <source>
        <dbReference type="ARBA" id="ARBA00023180"/>
    </source>
</evidence>
<keyword evidence="10" id="KW-1133">Transmembrane helix</keyword>
<keyword evidence="3 9" id="KW-0732">Signal</keyword>
<gene>
    <name evidence="12" type="ORF">M440DRAFT_1342308</name>
</gene>
<keyword evidence="5 8" id="KW-0442">Lipid degradation</keyword>
<dbReference type="GO" id="GO:0046475">
    <property type="term" value="P:glycerophospholipid catabolic process"/>
    <property type="evidence" value="ECO:0007669"/>
    <property type="project" value="TreeGrafter"/>
</dbReference>
<comment type="catalytic activity">
    <reaction evidence="9">
        <text>a 1-acyl-sn-glycero-3-phosphocholine + H2O = sn-glycerol 3-phosphocholine + a fatty acid + H(+)</text>
        <dbReference type="Rhea" id="RHEA:15177"/>
        <dbReference type="ChEBI" id="CHEBI:15377"/>
        <dbReference type="ChEBI" id="CHEBI:15378"/>
        <dbReference type="ChEBI" id="CHEBI:16870"/>
        <dbReference type="ChEBI" id="CHEBI:28868"/>
        <dbReference type="ChEBI" id="CHEBI:58168"/>
        <dbReference type="EC" id="3.1.1.5"/>
    </reaction>
</comment>
<dbReference type="GO" id="GO:0005829">
    <property type="term" value="C:cytosol"/>
    <property type="evidence" value="ECO:0007669"/>
    <property type="project" value="TreeGrafter"/>
</dbReference>
<keyword evidence="10" id="KW-0812">Transmembrane</keyword>
<dbReference type="STRING" id="983965.A0A2T4BSI1"/>
<dbReference type="PANTHER" id="PTHR10728">
    <property type="entry name" value="CYTOSOLIC PHOSPHOLIPASE A2"/>
    <property type="match status" value="1"/>
</dbReference>
<keyword evidence="13" id="KW-1185">Reference proteome</keyword>
<keyword evidence="6 8" id="KW-0443">Lipid metabolism</keyword>
<dbReference type="PANTHER" id="PTHR10728:SF33">
    <property type="entry name" value="LYSOPHOSPHOLIPASE 1-RELATED"/>
    <property type="match status" value="1"/>
</dbReference>
<keyword evidence="10" id="KW-0472">Membrane</keyword>
<dbReference type="Gene3D" id="3.40.1090.10">
    <property type="entry name" value="Cytosolic phospholipase A2 catalytic domain"/>
    <property type="match status" value="2"/>
</dbReference>
<evidence type="ECO:0000256" key="8">
    <source>
        <dbReference type="PROSITE-ProRule" id="PRU00555"/>
    </source>
</evidence>
<evidence type="ECO:0000256" key="10">
    <source>
        <dbReference type="SAM" id="Phobius"/>
    </source>
</evidence>
<proteinExistence type="inferred from homology"/>
<dbReference type="Proteomes" id="UP000240760">
    <property type="component" value="Unassembled WGS sequence"/>
</dbReference>
<evidence type="ECO:0000313" key="12">
    <source>
        <dbReference type="EMBL" id="PTB72258.1"/>
    </source>
</evidence>
<accession>A0A2T4BSI1</accession>
<dbReference type="EMBL" id="KZ679142">
    <property type="protein sequence ID" value="PTB72258.1"/>
    <property type="molecule type" value="Genomic_DNA"/>
</dbReference>
<name>A0A2T4BSI1_TRILO</name>
<sequence>MTRHLAALLAAAAVLAPAGASAVPPQDISYRDLHEFPHSLEGRATNQSPKGYAPSAVDCPSDRPEIRVGSDLSPQEKEWLPRRRNATVEPIRAFLKRVAIPGFNSDRYLSDVEKNPRALPNIGLAVSGGGYRAMLNGAGAIAAWDSRSPGSNDTGNLGGLLQSATYLSGLSGGGWLVGSIFTNNFTTVQAALNSGSIWQTQNSILEGPEQYSLLSYYNDIFDDVDAKDDAGYDRSITDYWGRMLSYQLVNASKGGPGFTFSSIAEDPDFKNARTPLPFLVADGRAPGQTIISNNSTVFDISVTGSPASSAIDKISNGTGFPYVPGRNTFLNLGFNTKPVFFGCNATNVTGESPLIVYLPNYPYQFHSNISTFQMSTELDERDAIVTNGWDVVTQGNSTRDANWPVCVGCAMLARSFDRTRTPVPDACNKCFQQYCWNGTLAEQAPGDYDPTFFSTPLEIESLGARSAGGATLVTALAAVVCAVLLM</sequence>
<evidence type="ECO:0000256" key="2">
    <source>
        <dbReference type="ARBA" id="ARBA00013274"/>
    </source>
</evidence>
<dbReference type="SMART" id="SM00022">
    <property type="entry name" value="PLAc"/>
    <property type="match status" value="1"/>
</dbReference>
<dbReference type="SUPFAM" id="SSF52151">
    <property type="entry name" value="FabD/lysophospholipase-like"/>
    <property type="match status" value="1"/>
</dbReference>
<comment type="similarity">
    <text evidence="1 9">Belongs to the lysophospholipase family.</text>
</comment>
<dbReference type="Pfam" id="PF01735">
    <property type="entry name" value="PLA2_B"/>
    <property type="match status" value="2"/>
</dbReference>
<dbReference type="InterPro" id="IPR016035">
    <property type="entry name" value="Acyl_Trfase/lysoPLipase"/>
</dbReference>
<evidence type="ECO:0000256" key="4">
    <source>
        <dbReference type="ARBA" id="ARBA00022801"/>
    </source>
</evidence>
<evidence type="ECO:0000256" key="3">
    <source>
        <dbReference type="ARBA" id="ARBA00022729"/>
    </source>
</evidence>
<dbReference type="EC" id="3.1.1.5" evidence="2 9"/>
<feature type="transmembrane region" description="Helical" evidence="10">
    <location>
        <begin position="467"/>
        <end position="485"/>
    </location>
</feature>
<evidence type="ECO:0000256" key="6">
    <source>
        <dbReference type="ARBA" id="ARBA00023098"/>
    </source>
</evidence>